<sequence length="109" mass="12408">MSSSRCKCWHVHISSDGILHRINLTLKTIPLPGYLLEVLSKFLHWEGTKDQVSVKPMANRCEVWSELWATVAFDLEGQPEKLVDGGSVWRRAWETLGLRCTACEVWLGV</sequence>
<dbReference type="OrthoDB" id="10393782at2759"/>
<dbReference type="AlphaFoldDB" id="A0A284RQH0"/>
<keyword evidence="2" id="KW-1185">Reference proteome</keyword>
<dbReference type="EMBL" id="FUEG01000013">
    <property type="protein sequence ID" value="SJL10991.1"/>
    <property type="molecule type" value="Genomic_DNA"/>
</dbReference>
<evidence type="ECO:0000313" key="2">
    <source>
        <dbReference type="Proteomes" id="UP000219338"/>
    </source>
</evidence>
<evidence type="ECO:0000313" key="1">
    <source>
        <dbReference type="EMBL" id="SJL10991.1"/>
    </source>
</evidence>
<name>A0A284RQH0_ARMOS</name>
<dbReference type="Proteomes" id="UP000219338">
    <property type="component" value="Unassembled WGS sequence"/>
</dbReference>
<protein>
    <submittedName>
        <fullName evidence="1">Uncharacterized protein</fullName>
    </submittedName>
</protein>
<organism evidence="1 2">
    <name type="scientific">Armillaria ostoyae</name>
    <name type="common">Armillaria root rot fungus</name>
    <dbReference type="NCBI Taxonomy" id="47428"/>
    <lineage>
        <taxon>Eukaryota</taxon>
        <taxon>Fungi</taxon>
        <taxon>Dikarya</taxon>
        <taxon>Basidiomycota</taxon>
        <taxon>Agaricomycotina</taxon>
        <taxon>Agaricomycetes</taxon>
        <taxon>Agaricomycetidae</taxon>
        <taxon>Agaricales</taxon>
        <taxon>Marasmiineae</taxon>
        <taxon>Physalacriaceae</taxon>
        <taxon>Armillaria</taxon>
    </lineage>
</organism>
<accession>A0A284RQH0</accession>
<gene>
    <name evidence="1" type="ORF">ARMOST_14388</name>
</gene>
<reference evidence="2" key="1">
    <citation type="journal article" date="2017" name="Nat. Ecol. Evol.">
        <title>Genome expansion and lineage-specific genetic innovations in the forest pathogenic fungi Armillaria.</title>
        <authorList>
            <person name="Sipos G."/>
            <person name="Prasanna A.N."/>
            <person name="Walter M.C."/>
            <person name="O'Connor E."/>
            <person name="Balint B."/>
            <person name="Krizsan K."/>
            <person name="Kiss B."/>
            <person name="Hess J."/>
            <person name="Varga T."/>
            <person name="Slot J."/>
            <person name="Riley R."/>
            <person name="Boka B."/>
            <person name="Rigling D."/>
            <person name="Barry K."/>
            <person name="Lee J."/>
            <person name="Mihaltcheva S."/>
            <person name="LaButti K."/>
            <person name="Lipzen A."/>
            <person name="Waldron R."/>
            <person name="Moloney N.M."/>
            <person name="Sperisen C."/>
            <person name="Kredics L."/>
            <person name="Vagvoelgyi C."/>
            <person name="Patrignani A."/>
            <person name="Fitzpatrick D."/>
            <person name="Nagy I."/>
            <person name="Doyle S."/>
            <person name="Anderson J.B."/>
            <person name="Grigoriev I.V."/>
            <person name="Gueldener U."/>
            <person name="Muensterkoetter M."/>
            <person name="Nagy L.G."/>
        </authorList>
    </citation>
    <scope>NUCLEOTIDE SEQUENCE [LARGE SCALE GENOMIC DNA]</scope>
    <source>
        <strain evidence="2">C18/9</strain>
    </source>
</reference>
<proteinExistence type="predicted"/>